<dbReference type="GO" id="GO:0008270">
    <property type="term" value="F:zinc ion binding"/>
    <property type="evidence" value="ECO:0007669"/>
    <property type="project" value="UniProtKB-UniRule"/>
</dbReference>
<keyword evidence="5" id="KW-0456">Lyase</keyword>
<comment type="catalytic activity">
    <reaction evidence="5">
        <text>hydrogencarbonate + H(+) = CO2 + H2O</text>
        <dbReference type="Rhea" id="RHEA:10748"/>
        <dbReference type="ChEBI" id="CHEBI:15377"/>
        <dbReference type="ChEBI" id="CHEBI:15378"/>
        <dbReference type="ChEBI" id="CHEBI:16526"/>
        <dbReference type="ChEBI" id="CHEBI:17544"/>
        <dbReference type="EC" id="4.2.1.1"/>
    </reaction>
</comment>
<gene>
    <name evidence="6" type="ORF">B0H16DRAFT_1598848</name>
</gene>
<keyword evidence="3 4" id="KW-0862">Zinc</keyword>
<dbReference type="InterPro" id="IPR001765">
    <property type="entry name" value="Carbonic_anhydrase"/>
</dbReference>
<feature type="binding site" evidence="4">
    <location>
        <position position="34"/>
    </location>
    <ligand>
        <name>Zn(2+)</name>
        <dbReference type="ChEBI" id="CHEBI:29105"/>
    </ligand>
</feature>
<comment type="cofactor">
    <cofactor evidence="4">
        <name>Zn(2+)</name>
        <dbReference type="ChEBI" id="CHEBI:29105"/>
    </cofactor>
    <text evidence="4">Binds 1 zinc ion per subunit.</text>
</comment>
<comment type="similarity">
    <text evidence="1 5">Belongs to the beta-class carbonic anhydrase family.</text>
</comment>
<sequence>MATQEFVQANEIYAASFKKPQLVPKDLLIVSCMDPRIQPYEQLGFKIGSGGIVRNAGGSAHNALPSIIVSQQNFGVRNLAIFHHTDCGMTKFTTAGMREKVKEANRGREGVAELIDAIDFHCITDVEESVKSDVEFLAGHSLIAPGTNITGWVYDVETGKISKVADALTSSSSI</sequence>
<evidence type="ECO:0000256" key="3">
    <source>
        <dbReference type="ARBA" id="ARBA00022833"/>
    </source>
</evidence>
<dbReference type="EC" id="4.2.1.1" evidence="5"/>
<evidence type="ECO:0000256" key="1">
    <source>
        <dbReference type="ARBA" id="ARBA00006217"/>
    </source>
</evidence>
<evidence type="ECO:0000313" key="7">
    <source>
        <dbReference type="Proteomes" id="UP001215598"/>
    </source>
</evidence>
<keyword evidence="2 4" id="KW-0479">Metal-binding</keyword>
<evidence type="ECO:0000256" key="2">
    <source>
        <dbReference type="ARBA" id="ARBA00022723"/>
    </source>
</evidence>
<evidence type="ECO:0000256" key="5">
    <source>
        <dbReference type="RuleBase" id="RU003956"/>
    </source>
</evidence>
<comment type="function">
    <text evidence="5">Reversible hydration of carbon dioxide.</text>
</comment>
<dbReference type="Gene3D" id="3.40.1050.10">
    <property type="entry name" value="Carbonic anhydrase"/>
    <property type="match status" value="1"/>
</dbReference>
<dbReference type="GO" id="GO:0004089">
    <property type="term" value="F:carbonate dehydratase activity"/>
    <property type="evidence" value="ECO:0007669"/>
    <property type="project" value="UniProtKB-UniRule"/>
</dbReference>
<reference evidence="6" key="1">
    <citation type="submission" date="2023-03" db="EMBL/GenBank/DDBJ databases">
        <title>Massive genome expansion in bonnet fungi (Mycena s.s.) driven by repeated elements and novel gene families across ecological guilds.</title>
        <authorList>
            <consortium name="Lawrence Berkeley National Laboratory"/>
            <person name="Harder C.B."/>
            <person name="Miyauchi S."/>
            <person name="Viragh M."/>
            <person name="Kuo A."/>
            <person name="Thoen E."/>
            <person name="Andreopoulos B."/>
            <person name="Lu D."/>
            <person name="Skrede I."/>
            <person name="Drula E."/>
            <person name="Henrissat B."/>
            <person name="Morin E."/>
            <person name="Kohler A."/>
            <person name="Barry K."/>
            <person name="LaButti K."/>
            <person name="Morin E."/>
            <person name="Salamov A."/>
            <person name="Lipzen A."/>
            <person name="Mereny Z."/>
            <person name="Hegedus B."/>
            <person name="Baldrian P."/>
            <person name="Stursova M."/>
            <person name="Weitz H."/>
            <person name="Taylor A."/>
            <person name="Grigoriev I.V."/>
            <person name="Nagy L.G."/>
            <person name="Martin F."/>
            <person name="Kauserud H."/>
        </authorList>
    </citation>
    <scope>NUCLEOTIDE SEQUENCE</scope>
    <source>
        <strain evidence="6">CBHHK182m</strain>
    </source>
</reference>
<dbReference type="EMBL" id="JARKIB010000211">
    <property type="protein sequence ID" value="KAJ7723425.1"/>
    <property type="molecule type" value="Genomic_DNA"/>
</dbReference>
<feature type="binding site" evidence="4">
    <location>
        <position position="84"/>
    </location>
    <ligand>
        <name>Zn(2+)</name>
        <dbReference type="ChEBI" id="CHEBI:29105"/>
    </ligand>
</feature>
<dbReference type="InterPro" id="IPR036874">
    <property type="entry name" value="Carbonic_anhydrase_sf"/>
</dbReference>
<feature type="binding site" evidence="4">
    <location>
        <position position="87"/>
    </location>
    <ligand>
        <name>Zn(2+)</name>
        <dbReference type="ChEBI" id="CHEBI:29105"/>
    </ligand>
</feature>
<proteinExistence type="inferred from homology"/>
<dbReference type="Proteomes" id="UP001215598">
    <property type="component" value="Unassembled WGS sequence"/>
</dbReference>
<dbReference type="SUPFAM" id="SSF53056">
    <property type="entry name" value="beta-carbonic anhydrase, cab"/>
    <property type="match status" value="1"/>
</dbReference>
<name>A0AAD7MM14_9AGAR</name>
<dbReference type="Pfam" id="PF00484">
    <property type="entry name" value="Pro_CA"/>
    <property type="match status" value="1"/>
</dbReference>
<feature type="binding site" evidence="4">
    <location>
        <position position="32"/>
    </location>
    <ligand>
        <name>Zn(2+)</name>
        <dbReference type="ChEBI" id="CHEBI:29105"/>
    </ligand>
</feature>
<dbReference type="PANTHER" id="PTHR43175:SF3">
    <property type="entry name" value="CARBON DISULFIDE HYDROLASE"/>
    <property type="match status" value="1"/>
</dbReference>
<dbReference type="SMART" id="SM00947">
    <property type="entry name" value="Pro_CA"/>
    <property type="match status" value="1"/>
</dbReference>
<evidence type="ECO:0000256" key="4">
    <source>
        <dbReference type="PIRSR" id="PIRSR601765-1"/>
    </source>
</evidence>
<keyword evidence="7" id="KW-1185">Reference proteome</keyword>
<dbReference type="PANTHER" id="PTHR43175">
    <property type="entry name" value="CARBONIC ANHYDRASE"/>
    <property type="match status" value="1"/>
</dbReference>
<accession>A0AAD7MM14</accession>
<dbReference type="CDD" id="cd03379">
    <property type="entry name" value="beta_CA_cladeD"/>
    <property type="match status" value="1"/>
</dbReference>
<protein>
    <recommendedName>
        <fullName evidence="5">Carbonic anhydrase</fullName>
        <ecNumber evidence="5">4.2.1.1</ecNumber>
    </recommendedName>
    <alternativeName>
        <fullName evidence="5">Carbonate dehydratase</fullName>
    </alternativeName>
</protein>
<organism evidence="6 7">
    <name type="scientific">Mycena metata</name>
    <dbReference type="NCBI Taxonomy" id="1033252"/>
    <lineage>
        <taxon>Eukaryota</taxon>
        <taxon>Fungi</taxon>
        <taxon>Dikarya</taxon>
        <taxon>Basidiomycota</taxon>
        <taxon>Agaricomycotina</taxon>
        <taxon>Agaricomycetes</taxon>
        <taxon>Agaricomycetidae</taxon>
        <taxon>Agaricales</taxon>
        <taxon>Marasmiineae</taxon>
        <taxon>Mycenaceae</taxon>
        <taxon>Mycena</taxon>
    </lineage>
</organism>
<comment type="caution">
    <text evidence="6">The sequence shown here is derived from an EMBL/GenBank/DDBJ whole genome shotgun (WGS) entry which is preliminary data.</text>
</comment>
<evidence type="ECO:0000313" key="6">
    <source>
        <dbReference type="EMBL" id="KAJ7723425.1"/>
    </source>
</evidence>
<dbReference type="AlphaFoldDB" id="A0AAD7MM14"/>